<proteinExistence type="predicted"/>
<sequence>MLRIKRKILLVSVIFSALVLSGCGAMNTAIKKRNLDVKTQMSQTIWLEPSSQKTVFIQVKNTSDRDMSGLKERIATDISSKGYQVVNDPDAAHYWIQANILKAEKMDLRDSQKFLNQGYEGAMMGAALGAGITAYNSSSGGAILGVGLVSGVIGLAADAMVEDVNYTMITDVQISERTKTSVTTDNIAVLRQGTSGAKIQSSTESGNQNKYQTRVVSNANKVNLVFEEAQPILEEQLSKSIVNIL</sequence>
<dbReference type="STRING" id="1111728.GCA_000427805_04526"/>
<dbReference type="RefSeq" id="WP_036015315.1">
    <property type="nucleotide sequence ID" value="NZ_PDDX01000001.1"/>
</dbReference>
<protein>
    <submittedName>
        <fullName evidence="7">Complement resistance protein TraT</fullName>
    </submittedName>
</protein>
<dbReference type="Proteomes" id="UP000224974">
    <property type="component" value="Unassembled WGS sequence"/>
</dbReference>
<keyword evidence="5" id="KW-0449">Lipoprotein</keyword>
<evidence type="ECO:0000256" key="4">
    <source>
        <dbReference type="ARBA" id="ARBA00023139"/>
    </source>
</evidence>
<evidence type="ECO:0000256" key="6">
    <source>
        <dbReference type="PIRNR" id="PIRNR002859"/>
    </source>
</evidence>
<name>A0A2C6BWH2_9GAMM</name>
<dbReference type="Pfam" id="PF05818">
    <property type="entry name" value="TraT"/>
    <property type="match status" value="1"/>
</dbReference>
<keyword evidence="3 6" id="KW-0472">Membrane</keyword>
<evidence type="ECO:0000256" key="2">
    <source>
        <dbReference type="ARBA" id="ARBA00022729"/>
    </source>
</evidence>
<keyword evidence="4" id="KW-0564">Palmitate</keyword>
<dbReference type="InterPro" id="IPR008874">
    <property type="entry name" value="TraT_complement-R"/>
</dbReference>
<comment type="subcellular location">
    <subcellularLocation>
        <location evidence="1">Cell outer membrane</location>
        <topology evidence="1">Lipid-anchor</topology>
    </subcellularLocation>
</comment>
<accession>A0A2C6BWH2</accession>
<dbReference type="PIRSF" id="PIRSF002859">
    <property type="entry name" value="Lipo_traT"/>
    <property type="match status" value="1"/>
</dbReference>
<evidence type="ECO:0000256" key="5">
    <source>
        <dbReference type="ARBA" id="ARBA00023288"/>
    </source>
</evidence>
<dbReference type="EMBL" id="PDDX01000001">
    <property type="protein sequence ID" value="PHI28480.1"/>
    <property type="molecule type" value="Genomic_DNA"/>
</dbReference>
<keyword evidence="6" id="KW-0998">Cell outer membrane</keyword>
<dbReference type="AlphaFoldDB" id="A0A2C6BWH2"/>
<organism evidence="7 8">
    <name type="scientific">Budvicia aquatica</name>
    <dbReference type="NCBI Taxonomy" id="82979"/>
    <lineage>
        <taxon>Bacteria</taxon>
        <taxon>Pseudomonadati</taxon>
        <taxon>Pseudomonadota</taxon>
        <taxon>Gammaproteobacteria</taxon>
        <taxon>Enterobacterales</taxon>
        <taxon>Budviciaceae</taxon>
        <taxon>Budvicia</taxon>
    </lineage>
</organism>
<dbReference type="PROSITE" id="PS51257">
    <property type="entry name" value="PROKAR_LIPOPROTEIN"/>
    <property type="match status" value="1"/>
</dbReference>
<dbReference type="OrthoDB" id="9791439at2"/>
<keyword evidence="2" id="KW-0732">Signal</keyword>
<dbReference type="GO" id="GO:0009279">
    <property type="term" value="C:cell outer membrane"/>
    <property type="evidence" value="ECO:0007669"/>
    <property type="project" value="UniProtKB-SubCell"/>
</dbReference>
<reference evidence="8" key="1">
    <citation type="submission" date="2017-09" db="EMBL/GenBank/DDBJ databases">
        <title>FDA dAtabase for Regulatory Grade micrObial Sequences (FDA-ARGOS): Supporting development and validation of Infectious Disease Dx tests.</title>
        <authorList>
            <person name="Minogue T."/>
            <person name="Wolcott M."/>
            <person name="Wasieloski L."/>
            <person name="Aguilar W."/>
            <person name="Moore D."/>
            <person name="Tallon L."/>
            <person name="Sadzewicz L."/>
            <person name="Ott S."/>
            <person name="Zhao X."/>
            <person name="Nagaraj S."/>
            <person name="Vavikolanu K."/>
            <person name="Aluvathingal J."/>
            <person name="Nadendla S."/>
            <person name="Sichtig H."/>
        </authorList>
    </citation>
    <scope>NUCLEOTIDE SEQUENCE [LARGE SCALE GENOMIC DNA]</scope>
    <source>
        <strain evidence="8">FDAARGOS_387</strain>
    </source>
</reference>
<evidence type="ECO:0000313" key="7">
    <source>
        <dbReference type="EMBL" id="PHI28480.1"/>
    </source>
</evidence>
<keyword evidence="8" id="KW-1185">Reference proteome</keyword>
<comment type="caution">
    <text evidence="7">The sequence shown here is derived from an EMBL/GenBank/DDBJ whole genome shotgun (WGS) entry which is preliminary data.</text>
</comment>
<evidence type="ECO:0000313" key="8">
    <source>
        <dbReference type="Proteomes" id="UP000224974"/>
    </source>
</evidence>
<evidence type="ECO:0000256" key="1">
    <source>
        <dbReference type="ARBA" id="ARBA00004459"/>
    </source>
</evidence>
<gene>
    <name evidence="7" type="ORF">CRN84_03625</name>
</gene>
<evidence type="ECO:0000256" key="3">
    <source>
        <dbReference type="ARBA" id="ARBA00023136"/>
    </source>
</evidence>